<keyword evidence="4" id="KW-1185">Reference proteome</keyword>
<dbReference type="Proteomes" id="UP000286415">
    <property type="component" value="Unassembled WGS sequence"/>
</dbReference>
<gene>
    <name evidence="3" type="ORF">CSKR_110363</name>
</gene>
<dbReference type="GO" id="GO:0016272">
    <property type="term" value="C:prefoldin complex"/>
    <property type="evidence" value="ECO:0007669"/>
    <property type="project" value="InterPro"/>
</dbReference>
<evidence type="ECO:0000256" key="2">
    <source>
        <dbReference type="ARBA" id="ARBA00023186"/>
    </source>
</evidence>
<dbReference type="PANTHER" id="PTHR12409">
    <property type="entry name" value="PREFOLDIN SUBUNIT 3"/>
    <property type="match status" value="1"/>
</dbReference>
<dbReference type="SUPFAM" id="SSF46579">
    <property type="entry name" value="Prefoldin"/>
    <property type="match status" value="1"/>
</dbReference>
<dbReference type="GO" id="GO:0007021">
    <property type="term" value="P:tubulin complex assembly"/>
    <property type="evidence" value="ECO:0007669"/>
    <property type="project" value="TreeGrafter"/>
</dbReference>
<organism evidence="3 4">
    <name type="scientific">Clonorchis sinensis</name>
    <name type="common">Chinese liver fluke</name>
    <dbReference type="NCBI Taxonomy" id="79923"/>
    <lineage>
        <taxon>Eukaryota</taxon>
        <taxon>Metazoa</taxon>
        <taxon>Spiralia</taxon>
        <taxon>Lophotrochozoa</taxon>
        <taxon>Platyhelminthes</taxon>
        <taxon>Trematoda</taxon>
        <taxon>Digenea</taxon>
        <taxon>Opisthorchiida</taxon>
        <taxon>Opisthorchiata</taxon>
        <taxon>Opisthorchiidae</taxon>
        <taxon>Clonorchis</taxon>
    </lineage>
</organism>
<comment type="caution">
    <text evidence="3">The sequence shown here is derived from an EMBL/GenBank/DDBJ whole genome shotgun (WGS) entry which is preliminary data.</text>
</comment>
<dbReference type="InterPro" id="IPR009053">
    <property type="entry name" value="Prefoldin"/>
</dbReference>
<reference evidence="3 4" key="1">
    <citation type="journal article" date="2018" name="Biotechnol. Adv.">
        <title>Improved genomic resources and new bioinformatic workflow for the carcinogenic parasite Clonorchis sinensis: Biotechnological implications.</title>
        <authorList>
            <person name="Wang D."/>
            <person name="Korhonen P.K."/>
            <person name="Gasser R.B."/>
            <person name="Young N.D."/>
        </authorList>
    </citation>
    <scope>NUCLEOTIDE SEQUENCE [LARGE SCALE GENOMIC DNA]</scope>
    <source>
        <strain evidence="3">Cs-k2</strain>
    </source>
</reference>
<protein>
    <submittedName>
        <fullName evidence="3">Prefoldin subunit 3</fullName>
    </submittedName>
</protein>
<keyword evidence="2" id="KW-0143">Chaperone</keyword>
<accession>A0A419PQF9</accession>
<evidence type="ECO:0000313" key="4">
    <source>
        <dbReference type="Proteomes" id="UP000286415"/>
    </source>
</evidence>
<proteinExistence type="inferred from homology"/>
<dbReference type="AlphaFoldDB" id="A0A419PQF9"/>
<dbReference type="GO" id="GO:0005737">
    <property type="term" value="C:cytoplasm"/>
    <property type="evidence" value="ECO:0007669"/>
    <property type="project" value="UniProtKB-ARBA"/>
</dbReference>
<comment type="similarity">
    <text evidence="1">Belongs to the prefoldin subunit alpha family.</text>
</comment>
<dbReference type="EMBL" id="NIRI02000042">
    <property type="protein sequence ID" value="KAG5451949.1"/>
    <property type="molecule type" value="Genomic_DNA"/>
</dbReference>
<dbReference type="InParanoid" id="A0A419PQF9"/>
<name>A0A419PQF9_CLOSI</name>
<dbReference type="CDD" id="cd23156">
    <property type="entry name" value="Prefoldin_3"/>
    <property type="match status" value="1"/>
</dbReference>
<evidence type="ECO:0000313" key="3">
    <source>
        <dbReference type="EMBL" id="KAG5451949.1"/>
    </source>
</evidence>
<reference evidence="3 4" key="2">
    <citation type="journal article" date="2021" name="Genomics">
        <title>High-quality reference genome for Clonorchis sinensis.</title>
        <authorList>
            <person name="Young N.D."/>
            <person name="Stroehlein A.J."/>
            <person name="Kinkar L."/>
            <person name="Wang T."/>
            <person name="Sohn W.M."/>
            <person name="Chang B.C.H."/>
            <person name="Kaur P."/>
            <person name="Weisz D."/>
            <person name="Dudchenko O."/>
            <person name="Aiden E.L."/>
            <person name="Korhonen P.K."/>
            <person name="Gasser R.B."/>
        </authorList>
    </citation>
    <scope>NUCLEOTIDE SEQUENCE [LARGE SCALE GENOMIC DNA]</scope>
    <source>
        <strain evidence="3">Cs-k2</strain>
    </source>
</reference>
<dbReference type="GO" id="GO:0006457">
    <property type="term" value="P:protein folding"/>
    <property type="evidence" value="ECO:0007669"/>
    <property type="project" value="InterPro"/>
</dbReference>
<dbReference type="STRING" id="79923.A0A419PQF9"/>
<dbReference type="FunFam" id="1.10.287.370:FF:000001">
    <property type="entry name" value="Prefoldin subunit 3"/>
    <property type="match status" value="1"/>
</dbReference>
<dbReference type="OrthoDB" id="6375174at2759"/>
<dbReference type="Gene3D" id="1.10.287.370">
    <property type="match status" value="1"/>
</dbReference>
<dbReference type="PANTHER" id="PTHR12409:SF0">
    <property type="entry name" value="PREFOLDIN SUBUNIT 3"/>
    <property type="match status" value="1"/>
</dbReference>
<dbReference type="Pfam" id="PF02996">
    <property type="entry name" value="Prefoldin"/>
    <property type="match status" value="1"/>
</dbReference>
<dbReference type="InterPro" id="IPR004127">
    <property type="entry name" value="Prefoldin_subunit_alpha"/>
</dbReference>
<dbReference type="InterPro" id="IPR016655">
    <property type="entry name" value="PFD3"/>
</dbReference>
<sequence>MGHLRRLSCTPTTLTYMQRSDILWMEPRSNPVLLEQHDTTAVYYFSFHLCSLYGYHPQMSDNSTAVSTGHTGDSESISERKGIPKAVFMEDVDAYMKANNFSTLMEAGRSFEELYQKYKLIEQALLQRKLRLMQQLPDIQKTLAVVHQLQKKDSDLDVTFEVSSQLFARAHIPKADRVGLWLGANVMLEYDLEEADKILVENEQSAKQSLQDVDQTLEFLKEQTTTVEVNLARIHNLSVKRGRQSKAGAIEAIGFLGKFRCTTKRHRPYRSAVAPFRCLAAMPPEGSTRAGILPGCPSLDRGSREAEAGFEPRTFRYLALILKNRSAVTSFRCLGAMPPEGSKRAEILPGCPSLDRRSRGAEAGIFRSLGGI</sequence>
<dbReference type="GO" id="GO:0015631">
    <property type="term" value="F:tubulin binding"/>
    <property type="evidence" value="ECO:0007669"/>
    <property type="project" value="TreeGrafter"/>
</dbReference>
<dbReference type="GO" id="GO:0007017">
    <property type="term" value="P:microtubule-based process"/>
    <property type="evidence" value="ECO:0007669"/>
    <property type="project" value="TreeGrafter"/>
</dbReference>
<feature type="non-terminal residue" evidence="3">
    <location>
        <position position="372"/>
    </location>
</feature>
<evidence type="ECO:0000256" key="1">
    <source>
        <dbReference type="ARBA" id="ARBA00010048"/>
    </source>
</evidence>